<proteinExistence type="predicted"/>
<dbReference type="Pfam" id="PF05733">
    <property type="entry name" value="Tenui_N"/>
    <property type="match status" value="1"/>
</dbReference>
<reference evidence="2" key="1">
    <citation type="submission" date="2020-01" db="EMBL/GenBank/DDBJ databases">
        <title>Sustained virome diversity in Antarctic penguins and their ticks: geographical connectedness and no evidence for low pathogen pressure.</title>
        <authorList>
            <person name="Wille M."/>
            <person name="Harvey E."/>
            <person name="Shi M."/>
            <person name="Gonzalez-Acuna D."/>
            <person name="Holmes E.C."/>
            <person name="Hurt A.C."/>
        </authorList>
    </citation>
    <scope>NUCLEOTIDE SEQUENCE</scope>
    <source>
        <strain evidence="2">Antarctic99</strain>
    </source>
</reference>
<accession>A0A6H0DIL7</accession>
<dbReference type="InterPro" id="IPR009522">
    <property type="entry name" value="Capsid_Phlebovir/Tenuivir"/>
</dbReference>
<dbReference type="GO" id="GO:0003723">
    <property type="term" value="F:RNA binding"/>
    <property type="evidence" value="ECO:0007669"/>
    <property type="project" value="InterPro"/>
</dbReference>
<organism evidence="2">
    <name type="scientific">Ronne virus</name>
    <dbReference type="NCBI Taxonomy" id="2707257"/>
    <lineage>
        <taxon>Viruses</taxon>
        <taxon>Riboviria</taxon>
    </lineage>
</organism>
<dbReference type="EMBL" id="MT025165">
    <property type="protein sequence ID" value="QIS88056.1"/>
    <property type="molecule type" value="Genomic_RNA"/>
</dbReference>
<evidence type="ECO:0000256" key="1">
    <source>
        <dbReference type="SAM" id="MobiDB-lite"/>
    </source>
</evidence>
<evidence type="ECO:0000313" key="2">
    <source>
        <dbReference type="EMBL" id="QIS88056.1"/>
    </source>
</evidence>
<sequence>MMSYKRGHSDVCVSPSTTSRTSFDEGLITTLVKKVRESRSIGETTLAGRPRPTSPRSQSTSSGRGRTRQQSPQRPRPSRPTQDEEDPQIPPPQPPVPPPGPPADPPMDTSAPPTYTPTREDCLAQIKTLPLGGTRGALYTHLCTEKNWTFQGFRSFAAEKGAVVSVVANTVKLELAATRPDPSGFCTTDAVMEELRQMFLDYNDPTGDLAEVCEADTMTLNYLTIHFGSLFLERRDFRDRYVPMIEYDGFDAKLISTRLCQAPTITDSKLEDFSFLIMVAVSRGNNVDKISKTMTPEGARLLDKMVRNYGIVPKRGDKANREAITLSRIALCMPHLTCIYMTVAKNLPVSKETMDELLPPNLKYPAQMMHSVFGSMVPKNIPEEVAKDLMDAHLLHQIHLGLCLNKKARLTQRAYFVSCENFAKSAKDTDFVKEKYRVGFLKKWGLLLGERGAETVPPNIKAAAVKYREMREKTQARDE</sequence>
<protein>
    <submittedName>
        <fullName evidence="2">Capsid protein</fullName>
    </submittedName>
</protein>
<name>A0A6H0DIL7_9VIRU</name>
<feature type="region of interest" description="Disordered" evidence="1">
    <location>
        <begin position="36"/>
        <end position="118"/>
    </location>
</feature>
<feature type="compositionally biased region" description="Pro residues" evidence="1">
    <location>
        <begin position="88"/>
        <end position="105"/>
    </location>
</feature>
<feature type="region of interest" description="Disordered" evidence="1">
    <location>
        <begin position="1"/>
        <end position="21"/>
    </location>
</feature>
<feature type="compositionally biased region" description="Low complexity" evidence="1">
    <location>
        <begin position="48"/>
        <end position="73"/>
    </location>
</feature>